<accession>A0ABR4KAG3</accession>
<reference evidence="2 3" key="1">
    <citation type="submission" date="2024-07" db="EMBL/GenBank/DDBJ databases">
        <title>Section-level genome sequencing and comparative genomics of Aspergillus sections Usti and Cavernicolus.</title>
        <authorList>
            <consortium name="Lawrence Berkeley National Laboratory"/>
            <person name="Nybo J.L."/>
            <person name="Vesth T.C."/>
            <person name="Theobald S."/>
            <person name="Frisvad J.C."/>
            <person name="Larsen T.O."/>
            <person name="Kjaerboelling I."/>
            <person name="Rothschild-Mancinelli K."/>
            <person name="Lyhne E.K."/>
            <person name="Kogle M.E."/>
            <person name="Barry K."/>
            <person name="Clum A."/>
            <person name="Na H."/>
            <person name="Ledsgaard L."/>
            <person name="Lin J."/>
            <person name="Lipzen A."/>
            <person name="Kuo A."/>
            <person name="Riley R."/>
            <person name="Mondo S."/>
            <person name="LaButti K."/>
            <person name="Haridas S."/>
            <person name="Pangalinan J."/>
            <person name="Salamov A.A."/>
            <person name="Simmons B.A."/>
            <person name="Magnuson J.K."/>
            <person name="Chen J."/>
            <person name="Drula E."/>
            <person name="Henrissat B."/>
            <person name="Wiebenga A."/>
            <person name="Lubbers R.J."/>
            <person name="Gomes A.C."/>
            <person name="Macurrencykelacurrency M.R."/>
            <person name="Stajich J."/>
            <person name="Grigoriev I.V."/>
            <person name="Mortensen U.H."/>
            <person name="De vries R.P."/>
            <person name="Baker S.E."/>
            <person name="Andersen M.R."/>
        </authorList>
    </citation>
    <scope>NUCLEOTIDE SEQUENCE [LARGE SCALE GENOMIC DNA]</scope>
    <source>
        <strain evidence="2 3">CBS 756.74</strain>
    </source>
</reference>
<feature type="compositionally biased region" description="Polar residues" evidence="1">
    <location>
        <begin position="107"/>
        <end position="121"/>
    </location>
</feature>
<feature type="region of interest" description="Disordered" evidence="1">
    <location>
        <begin position="1"/>
        <end position="121"/>
    </location>
</feature>
<gene>
    <name evidence="2" type="ORF">BJX68DRAFT_267125</name>
</gene>
<dbReference type="RefSeq" id="XP_070898660.1">
    <property type="nucleotide sequence ID" value="XM_071045715.1"/>
</dbReference>
<feature type="compositionally biased region" description="Low complexity" evidence="1">
    <location>
        <begin position="45"/>
        <end position="99"/>
    </location>
</feature>
<sequence>MRSINPNSNKNRRKRKQLESRASLLAQQRRETPDPAHELSTQPVTSEEASAQATEAEAPTNSPATPSTTGASPNTGDSAQDAAPTPSPDSSESPDTSETVPDPAPTPSSNTSGPTAEIPTSSHEGEAYLSDLMELLRTAQGPGAHCRPEDCRNNVFQSALYTLQVVPFLGDCAQIVYKSLRVAQKELGYTPLDSSALYRELVDNEYEAWISTGGPDKPRPPPGRIRQMYECVNWINKKSDQIELSHKLVLLCLKEYTRRNSTFHSKLGNAGVEGNAENIEQVFQRDIARVTRLLGAYSAHRMKEVEDVMKVAWRVKGALLSIPKELSGERREERQRGRQTKAVKEGVVGFNLGLHVGVHFRLWGLFTY</sequence>
<dbReference type="Proteomes" id="UP001610444">
    <property type="component" value="Unassembled WGS sequence"/>
</dbReference>
<protein>
    <submittedName>
        <fullName evidence="2">Uncharacterized protein</fullName>
    </submittedName>
</protein>
<keyword evidence="3" id="KW-1185">Reference proteome</keyword>
<name>A0ABR4KAG3_9EURO</name>
<feature type="compositionally biased region" description="Basic and acidic residues" evidence="1">
    <location>
        <begin position="28"/>
        <end position="37"/>
    </location>
</feature>
<proteinExistence type="predicted"/>
<dbReference type="EMBL" id="JBFXLR010000023">
    <property type="protein sequence ID" value="KAL2849273.1"/>
    <property type="molecule type" value="Genomic_DNA"/>
</dbReference>
<organism evidence="2 3">
    <name type="scientific">Aspergillus pseudodeflectus</name>
    <dbReference type="NCBI Taxonomy" id="176178"/>
    <lineage>
        <taxon>Eukaryota</taxon>
        <taxon>Fungi</taxon>
        <taxon>Dikarya</taxon>
        <taxon>Ascomycota</taxon>
        <taxon>Pezizomycotina</taxon>
        <taxon>Eurotiomycetes</taxon>
        <taxon>Eurotiomycetidae</taxon>
        <taxon>Eurotiales</taxon>
        <taxon>Aspergillaceae</taxon>
        <taxon>Aspergillus</taxon>
        <taxon>Aspergillus subgen. Nidulantes</taxon>
    </lineage>
</organism>
<evidence type="ECO:0000313" key="3">
    <source>
        <dbReference type="Proteomes" id="UP001610444"/>
    </source>
</evidence>
<comment type="caution">
    <text evidence="2">The sequence shown here is derived from an EMBL/GenBank/DDBJ whole genome shotgun (WGS) entry which is preliminary data.</text>
</comment>
<evidence type="ECO:0000256" key="1">
    <source>
        <dbReference type="SAM" id="MobiDB-lite"/>
    </source>
</evidence>
<evidence type="ECO:0000313" key="2">
    <source>
        <dbReference type="EMBL" id="KAL2849273.1"/>
    </source>
</evidence>
<dbReference type="GeneID" id="98160879"/>